<keyword evidence="2" id="KW-0812">Transmembrane</keyword>
<organism evidence="3 4">
    <name type="scientific">Qipengyuania benthica</name>
    <dbReference type="NCBI Taxonomy" id="3067651"/>
    <lineage>
        <taxon>Bacteria</taxon>
        <taxon>Pseudomonadati</taxon>
        <taxon>Pseudomonadota</taxon>
        <taxon>Alphaproteobacteria</taxon>
        <taxon>Sphingomonadales</taxon>
        <taxon>Erythrobacteraceae</taxon>
        <taxon>Qipengyuania</taxon>
    </lineage>
</organism>
<keyword evidence="4" id="KW-1185">Reference proteome</keyword>
<gene>
    <name evidence="3" type="ORF">Q9K01_08400</name>
</gene>
<evidence type="ECO:0000256" key="1">
    <source>
        <dbReference type="SAM" id="MobiDB-lite"/>
    </source>
</evidence>
<name>A0ABT9H8I9_9SPHN</name>
<sequence>MEAMQIIRTLVWVLILVMLLVFTAFNWRPVEVTIWTNTVLETKIPALAIAAFLLGLVPMWLIHRGTKWRLERRIAALESAARVGSRSRAPTQPDAVANPAPTRPTSESTVPLSPAPTSPTPSTSSPVTTNP</sequence>
<reference evidence="3 4" key="1">
    <citation type="submission" date="2023-08" db="EMBL/GenBank/DDBJ databases">
        <title>genomic of DY56.</title>
        <authorList>
            <person name="Wang Y."/>
        </authorList>
    </citation>
    <scope>NUCLEOTIDE SEQUENCE [LARGE SCALE GENOMIC DNA]</scope>
    <source>
        <strain evidence="3 4">DY56-A-20</strain>
    </source>
</reference>
<protein>
    <submittedName>
        <fullName evidence="3">DUF1049 domain-containing protein</fullName>
    </submittedName>
</protein>
<feature type="compositionally biased region" description="Low complexity" evidence="1">
    <location>
        <begin position="120"/>
        <end position="131"/>
    </location>
</feature>
<feature type="region of interest" description="Disordered" evidence="1">
    <location>
        <begin position="80"/>
        <end position="131"/>
    </location>
</feature>
<dbReference type="Proteomes" id="UP001235664">
    <property type="component" value="Unassembled WGS sequence"/>
</dbReference>
<dbReference type="EMBL" id="JAVAIL010000002">
    <property type="protein sequence ID" value="MDP4539639.1"/>
    <property type="molecule type" value="Genomic_DNA"/>
</dbReference>
<keyword evidence="2" id="KW-0472">Membrane</keyword>
<dbReference type="RefSeq" id="WP_305929756.1">
    <property type="nucleotide sequence ID" value="NZ_JAVAIL010000002.1"/>
</dbReference>
<proteinExistence type="predicted"/>
<evidence type="ECO:0000313" key="4">
    <source>
        <dbReference type="Proteomes" id="UP001235664"/>
    </source>
</evidence>
<keyword evidence="2" id="KW-1133">Transmembrane helix</keyword>
<evidence type="ECO:0000313" key="3">
    <source>
        <dbReference type="EMBL" id="MDP4539639.1"/>
    </source>
</evidence>
<feature type="transmembrane region" description="Helical" evidence="2">
    <location>
        <begin position="7"/>
        <end position="25"/>
    </location>
</feature>
<accession>A0ABT9H8I9</accession>
<evidence type="ECO:0000256" key="2">
    <source>
        <dbReference type="SAM" id="Phobius"/>
    </source>
</evidence>
<comment type="caution">
    <text evidence="3">The sequence shown here is derived from an EMBL/GenBank/DDBJ whole genome shotgun (WGS) entry which is preliminary data.</text>
</comment>
<feature type="transmembrane region" description="Helical" evidence="2">
    <location>
        <begin position="45"/>
        <end position="63"/>
    </location>
</feature>